<protein>
    <recommendedName>
        <fullName evidence="2">CFA20 domain-containing protein</fullName>
    </recommendedName>
</protein>
<keyword evidence="4" id="KW-1185">Reference proteome</keyword>
<dbReference type="Proteomes" id="UP000319731">
    <property type="component" value="Unassembled WGS sequence"/>
</dbReference>
<dbReference type="RefSeq" id="XP_031027562.1">
    <property type="nucleotide sequence ID" value="XM_031166701.1"/>
</dbReference>
<dbReference type="STRING" id="1806994.A0A507CDR7"/>
<dbReference type="Pfam" id="PF05018">
    <property type="entry name" value="CFA20_dom"/>
    <property type="match status" value="1"/>
</dbReference>
<sequence length="580" mass="63539">MLLFKNEYQGGADFTILDKSLENWKMVKIAKEYEREVKGYCLCTKGTGSACLPKDPLKQSAHLVQPYLVLQIWVPLTAPLALELNLSDVSGSKRKFLMSAAYRTLQVTPLHVSIPLSESLPRDTWVNLVIDLSSLISETLRGQTFRSLDAIHVTGSFKLRRIFTLKDKPFDVDHYGESSEPIPRANQFPPGVEYTSHFICLARAEPLQRNEQPVESPIPQLHMDDSSKPHIAFGRKVAVGASQAPSTKTSPTRLPTSPKRHETGSEEQSRSVSRASIAKPVAVVAEPAPVKRPHKPIRSPPKVRIVKPDPSTMKSKPSGGVVAKTVVSLAVPVAIAQPIEQMVIPNAPSYNPSVYSDDLDREEPPDQLHTEFDGESGEMSFPVHTPAQTSKLTTRIPSSSLSSTAKPKPTRSNIPSPRTRPLSSSASKPTECVAEPVMQQPDRQELHQMSPFVAMDSGVSLSENKEPGMKSIFDVLDSIIQDEEAVLSESDQAIESPHIAKAAELQRINRPELVHTVKEQALNLSKGKEASAAMEPTSPHLQSHEDGDDASSESSEIEVVFDPVKNVYVDSTGTVYELAV</sequence>
<dbReference type="InterPro" id="IPR040441">
    <property type="entry name" value="CFA20/CFAP20DC"/>
</dbReference>
<gene>
    <name evidence="3" type="ORF">SmJEL517_g00772</name>
</gene>
<feature type="domain" description="CFA20" evidence="2">
    <location>
        <begin position="19"/>
        <end position="166"/>
    </location>
</feature>
<dbReference type="AlphaFoldDB" id="A0A507CDR7"/>
<accession>A0A507CDR7</accession>
<dbReference type="GeneID" id="42001998"/>
<evidence type="ECO:0000256" key="1">
    <source>
        <dbReference type="SAM" id="MobiDB-lite"/>
    </source>
</evidence>
<organism evidence="3 4">
    <name type="scientific">Synchytrium microbalum</name>
    <dbReference type="NCBI Taxonomy" id="1806994"/>
    <lineage>
        <taxon>Eukaryota</taxon>
        <taxon>Fungi</taxon>
        <taxon>Fungi incertae sedis</taxon>
        <taxon>Chytridiomycota</taxon>
        <taxon>Chytridiomycota incertae sedis</taxon>
        <taxon>Chytridiomycetes</taxon>
        <taxon>Synchytriales</taxon>
        <taxon>Synchytriaceae</taxon>
        <taxon>Synchytrium</taxon>
    </lineage>
</organism>
<evidence type="ECO:0000313" key="4">
    <source>
        <dbReference type="Proteomes" id="UP000319731"/>
    </source>
</evidence>
<dbReference type="PANTHER" id="PTHR12458">
    <property type="entry name" value="ORF PROTEIN"/>
    <property type="match status" value="1"/>
</dbReference>
<name>A0A507CDR7_9FUNG</name>
<feature type="region of interest" description="Disordered" evidence="1">
    <location>
        <begin position="353"/>
        <end position="432"/>
    </location>
</feature>
<dbReference type="InterPro" id="IPR007714">
    <property type="entry name" value="CFA20_dom"/>
</dbReference>
<feature type="compositionally biased region" description="Polar residues" evidence="1">
    <location>
        <begin position="386"/>
        <end position="428"/>
    </location>
</feature>
<proteinExistence type="predicted"/>
<dbReference type="EMBL" id="QEAO01000002">
    <property type="protein sequence ID" value="TPX37651.1"/>
    <property type="molecule type" value="Genomic_DNA"/>
</dbReference>
<reference evidence="3 4" key="1">
    <citation type="journal article" date="2019" name="Sci. Rep.">
        <title>Comparative genomics of chytrid fungi reveal insights into the obligate biotrophic and pathogenic lifestyle of Synchytrium endobioticum.</title>
        <authorList>
            <person name="van de Vossenberg B.T.L.H."/>
            <person name="Warris S."/>
            <person name="Nguyen H.D.T."/>
            <person name="van Gent-Pelzer M.P.E."/>
            <person name="Joly D.L."/>
            <person name="van de Geest H.C."/>
            <person name="Bonants P.J.M."/>
            <person name="Smith D.S."/>
            <person name="Levesque C.A."/>
            <person name="van der Lee T.A.J."/>
        </authorList>
    </citation>
    <scope>NUCLEOTIDE SEQUENCE [LARGE SCALE GENOMIC DNA]</scope>
    <source>
        <strain evidence="3 4">JEL517</strain>
    </source>
</reference>
<feature type="compositionally biased region" description="Polar residues" evidence="1">
    <location>
        <begin position="243"/>
        <end position="255"/>
    </location>
</feature>
<feature type="compositionally biased region" description="Low complexity" evidence="1">
    <location>
        <begin position="278"/>
        <end position="288"/>
    </location>
</feature>
<dbReference type="OrthoDB" id="10261083at2759"/>
<feature type="compositionally biased region" description="Basic and acidic residues" evidence="1">
    <location>
        <begin position="362"/>
        <end position="372"/>
    </location>
</feature>
<feature type="region of interest" description="Disordered" evidence="1">
    <location>
        <begin position="525"/>
        <end position="556"/>
    </location>
</feature>
<evidence type="ECO:0000259" key="2">
    <source>
        <dbReference type="Pfam" id="PF05018"/>
    </source>
</evidence>
<feature type="region of interest" description="Disordered" evidence="1">
    <location>
        <begin position="238"/>
        <end position="319"/>
    </location>
</feature>
<evidence type="ECO:0000313" key="3">
    <source>
        <dbReference type="EMBL" id="TPX37651.1"/>
    </source>
</evidence>
<comment type="caution">
    <text evidence="3">The sequence shown here is derived from an EMBL/GenBank/DDBJ whole genome shotgun (WGS) entry which is preliminary data.</text>
</comment>
<feature type="compositionally biased region" description="Basic and acidic residues" evidence="1">
    <location>
        <begin position="259"/>
        <end position="269"/>
    </location>
</feature>